<reference evidence="2 3" key="1">
    <citation type="submission" date="2017-10" db="EMBL/GenBank/DDBJ databases">
        <title>Bacillus sp. nov., a halophilic bacterium isolated from a Yangshapao Lake.</title>
        <authorList>
            <person name="Wang H."/>
        </authorList>
    </citation>
    <scope>NUCLEOTIDE SEQUENCE [LARGE SCALE GENOMIC DNA]</scope>
    <source>
        <strain evidence="2 3">YSP-3</strain>
    </source>
</reference>
<comment type="caution">
    <text evidence="2">The sequence shown here is derived from an EMBL/GenBank/DDBJ whole genome shotgun (WGS) entry which is preliminary data.</text>
</comment>
<dbReference type="RefSeq" id="WP_110521683.1">
    <property type="nucleotide sequence ID" value="NZ_PDOF01000004.1"/>
</dbReference>
<keyword evidence="1" id="KW-1133">Transmembrane helix</keyword>
<dbReference type="Proteomes" id="UP000248066">
    <property type="component" value="Unassembled WGS sequence"/>
</dbReference>
<dbReference type="AlphaFoldDB" id="A0A2W0HPQ6"/>
<evidence type="ECO:0000256" key="1">
    <source>
        <dbReference type="SAM" id="Phobius"/>
    </source>
</evidence>
<keyword evidence="1" id="KW-0472">Membrane</keyword>
<sequence>MKLLAGLLLTAGVVSLWIFGLVYPAWLENNRPEITERKRYIIRGAAVAVALVCFFFVLLIVR</sequence>
<organism evidence="2 3">
    <name type="scientific">Alteribacter lacisalsi</name>
    <dbReference type="NCBI Taxonomy" id="2045244"/>
    <lineage>
        <taxon>Bacteria</taxon>
        <taxon>Bacillati</taxon>
        <taxon>Bacillota</taxon>
        <taxon>Bacilli</taxon>
        <taxon>Bacillales</taxon>
        <taxon>Bacillaceae</taxon>
        <taxon>Alteribacter</taxon>
    </lineage>
</organism>
<protein>
    <submittedName>
        <fullName evidence="2">Uncharacterized protein</fullName>
    </submittedName>
</protein>
<name>A0A2W0HPQ6_9BACI</name>
<evidence type="ECO:0000313" key="2">
    <source>
        <dbReference type="EMBL" id="PYZ95558.1"/>
    </source>
</evidence>
<feature type="transmembrane region" description="Helical" evidence="1">
    <location>
        <begin position="40"/>
        <end position="61"/>
    </location>
</feature>
<evidence type="ECO:0000313" key="3">
    <source>
        <dbReference type="Proteomes" id="UP000248066"/>
    </source>
</evidence>
<accession>A0A2W0HPQ6</accession>
<keyword evidence="1" id="KW-0812">Transmembrane</keyword>
<keyword evidence="3" id="KW-1185">Reference proteome</keyword>
<proteinExistence type="predicted"/>
<dbReference type="EMBL" id="PDOF01000004">
    <property type="protein sequence ID" value="PYZ95558.1"/>
    <property type="molecule type" value="Genomic_DNA"/>
</dbReference>
<gene>
    <name evidence="2" type="ORF">CR205_18690</name>
</gene>